<name>A0ABW2UQ91_9RHOB</name>
<dbReference type="RefSeq" id="WP_377406951.1">
    <property type="nucleotide sequence ID" value="NZ_JBHTFQ010000021.1"/>
</dbReference>
<comment type="caution">
    <text evidence="1">The sequence shown here is derived from an EMBL/GenBank/DDBJ whole genome shotgun (WGS) entry which is preliminary data.</text>
</comment>
<accession>A0ABW2UQ91</accession>
<evidence type="ECO:0000313" key="1">
    <source>
        <dbReference type="EMBL" id="MFC7706423.1"/>
    </source>
</evidence>
<dbReference type="Proteomes" id="UP001596516">
    <property type="component" value="Unassembled WGS sequence"/>
</dbReference>
<sequence length="667" mass="74400">MTPWTERILQAFPEDLSSFWIASDPDNLLLDENILRVLRERGFEVLPFEDSIAFRVEYEERYRDAWDRGAEGASKALVLQFQGADLNFLPWDYLRHARRVDLSLADLMPKLNASVIRQIDSTDLERLFAAHNSHASQVLGESMTKEFLLTHLFEVNPHLMRKPETFWREAFGLLYRGVVLPPVLAQYVAKILTDSVLGSLPVEGLLSSKSAMARTVQAAWGRFLEERGVEVEHADLEPGSQATTVVDIPFDHADIRVIVDTLFLEGALQPVNARTVPATLPDWIRLGAIQSPTSLRDLVEGGIRSVAAKLPASEATHRDWTDAAKRLAETIYRFHELPSEDAAALRPAMRALQLEADTRLREWVQQRFQDLPSLPVAKAPVMVHHIPRYLSMRRNAGEEKIALLVFDGMALDQWVQIREYLSARAPDLTTEESGCFAWLPSLTSVSRQALFSGLRPREFQASIETTGQEPSLWNRFWMENGLRAAEVCYRKAIKRTEQLSDLDAAISSPSIKVAGIVVDMIDELVHGAMLGKRGLSGQIREWCETGLVEKLLNLLISRGFQVYLTADHGNVDADGIGRLNQGVISEVKGERVRTYRNETLAGSVPVDIDAFAFGGPGLPPDFLPLYASGRGAFVPIGQQVVAHGGMSVEELIVPFVKIGIRKEEDAA</sequence>
<organism evidence="1 2">
    <name type="scientific">Plastorhodobacter daqingensis</name>
    <dbReference type="NCBI Taxonomy" id="1387281"/>
    <lineage>
        <taxon>Bacteria</taxon>
        <taxon>Pseudomonadati</taxon>
        <taxon>Pseudomonadota</taxon>
        <taxon>Alphaproteobacteria</taxon>
        <taxon>Rhodobacterales</taxon>
        <taxon>Paracoccaceae</taxon>
        <taxon>Plastorhodobacter</taxon>
    </lineage>
</organism>
<dbReference type="NCBIfam" id="NF033449">
    <property type="entry name" value="BREX_PglZ_3"/>
    <property type="match status" value="1"/>
</dbReference>
<dbReference type="Pfam" id="PF08665">
    <property type="entry name" value="PglZ"/>
    <property type="match status" value="1"/>
</dbReference>
<evidence type="ECO:0000313" key="2">
    <source>
        <dbReference type="Proteomes" id="UP001596516"/>
    </source>
</evidence>
<reference evidence="2" key="1">
    <citation type="journal article" date="2019" name="Int. J. Syst. Evol. Microbiol.">
        <title>The Global Catalogue of Microorganisms (GCM) 10K type strain sequencing project: providing services to taxonomists for standard genome sequencing and annotation.</title>
        <authorList>
            <consortium name="The Broad Institute Genomics Platform"/>
            <consortium name="The Broad Institute Genome Sequencing Center for Infectious Disease"/>
            <person name="Wu L."/>
            <person name="Ma J."/>
        </authorList>
    </citation>
    <scope>NUCLEOTIDE SEQUENCE [LARGE SCALE GENOMIC DNA]</scope>
    <source>
        <strain evidence="2">CGMCC 1.12750</strain>
    </source>
</reference>
<protein>
    <submittedName>
        <fullName evidence="1">BREX-3 system phosphatase PglZ</fullName>
    </submittedName>
</protein>
<gene>
    <name evidence="1" type="primary">pglZ</name>
    <name evidence="1" type="ORF">ACFQXB_19830</name>
</gene>
<proteinExistence type="predicted"/>
<keyword evidence="2" id="KW-1185">Reference proteome</keyword>
<dbReference type="EMBL" id="JBHTFQ010000021">
    <property type="protein sequence ID" value="MFC7706423.1"/>
    <property type="molecule type" value="Genomic_DNA"/>
</dbReference>